<sequence>MIKRVGILDEYYEVDLPKYPAFYYGGNEAINVSVLDNKIYYYLWSAKKGATISYILTNQSVNSFEAETERLTNYRRTILTKQSTAREARKEDHKALELAEKEANTLEGKEIKSIRLKKVDNMTEYGLFSVVQVGIEVELKNGQVLKTKNLGGKTPYTDFVATTKSGDYAGGDFKVFNDSKKIQDHKIEIEVSSKWNTAIKGKFELLLNYKSDVYYSFLGYYGKSNYNCGSGGSGGDGQNVSVSATSKTINGEPVNEITVQDSKGHSYSCIIHVDKQLYVNCYGGSGGDADSGSNCGSNNGGNGGDGGDVSITGTGVGSLKVVVKNHGGKGGKANGLGRTGSTGSAGRQY</sequence>
<proteinExistence type="predicted"/>
<dbReference type="AlphaFoldDB" id="A0A6S6SD77"/>
<evidence type="ECO:0000313" key="2">
    <source>
        <dbReference type="EMBL" id="CAA6804166.1"/>
    </source>
</evidence>
<dbReference type="EMBL" id="CACVAQ010000096">
    <property type="protein sequence ID" value="CAA6804166.1"/>
    <property type="molecule type" value="Genomic_DNA"/>
</dbReference>
<organism evidence="2">
    <name type="scientific">uncultured Aureispira sp</name>
    <dbReference type="NCBI Taxonomy" id="1331704"/>
    <lineage>
        <taxon>Bacteria</taxon>
        <taxon>Pseudomonadati</taxon>
        <taxon>Bacteroidota</taxon>
        <taxon>Saprospiria</taxon>
        <taxon>Saprospirales</taxon>
        <taxon>Saprospiraceae</taxon>
        <taxon>Aureispira</taxon>
        <taxon>environmental samples</taxon>
    </lineage>
</organism>
<name>A0A6S6SD77_9BACT</name>
<evidence type="ECO:0000256" key="1">
    <source>
        <dbReference type="SAM" id="MobiDB-lite"/>
    </source>
</evidence>
<feature type="region of interest" description="Disordered" evidence="1">
    <location>
        <begin position="323"/>
        <end position="349"/>
    </location>
</feature>
<protein>
    <submittedName>
        <fullName evidence="2">Uncharacterized protein</fullName>
    </submittedName>
</protein>
<reference evidence="2" key="1">
    <citation type="submission" date="2020-01" db="EMBL/GenBank/DDBJ databases">
        <authorList>
            <person name="Meier V. D."/>
            <person name="Meier V D."/>
        </authorList>
    </citation>
    <scope>NUCLEOTIDE SEQUENCE</scope>
    <source>
        <strain evidence="2">HLG_WM_MAG_10</strain>
    </source>
</reference>
<feature type="compositionally biased region" description="Gly residues" evidence="1">
    <location>
        <begin position="328"/>
        <end position="340"/>
    </location>
</feature>
<accession>A0A6S6SD77</accession>
<gene>
    <name evidence="2" type="ORF">HELGO_WM33291</name>
</gene>